<dbReference type="PANTHER" id="PTHR23028">
    <property type="entry name" value="ACETYLTRANSFERASE"/>
    <property type="match status" value="1"/>
</dbReference>
<protein>
    <submittedName>
        <fullName evidence="3">Acyltransferase family protein</fullName>
    </submittedName>
</protein>
<name>A0A2S9XPC3_9BACT</name>
<keyword evidence="3" id="KW-0808">Transferase</keyword>
<feature type="transmembrane region" description="Helical" evidence="1">
    <location>
        <begin position="218"/>
        <end position="236"/>
    </location>
</feature>
<dbReference type="InterPro" id="IPR050879">
    <property type="entry name" value="Acyltransferase_3"/>
</dbReference>
<keyword evidence="1" id="KW-0472">Membrane</keyword>
<dbReference type="EMBL" id="PVNL01000140">
    <property type="protein sequence ID" value="PRP94590.1"/>
    <property type="molecule type" value="Genomic_DNA"/>
</dbReference>
<comment type="caution">
    <text evidence="3">The sequence shown here is derived from an EMBL/GenBank/DDBJ whole genome shotgun (WGS) entry which is preliminary data.</text>
</comment>
<keyword evidence="1" id="KW-0812">Transmembrane</keyword>
<dbReference type="AlphaFoldDB" id="A0A2S9XPC3"/>
<gene>
    <name evidence="3" type="ORF">ENSA7_77590</name>
</gene>
<evidence type="ECO:0000259" key="2">
    <source>
        <dbReference type="Pfam" id="PF01757"/>
    </source>
</evidence>
<feature type="domain" description="Acyltransferase 3" evidence="2">
    <location>
        <begin position="26"/>
        <end position="351"/>
    </location>
</feature>
<feature type="transmembrane region" description="Helical" evidence="1">
    <location>
        <begin position="159"/>
        <end position="180"/>
    </location>
</feature>
<sequence length="426" mass="48221">MEYAAAVAQAPTQSSAASSLNVSYVEGLDHLRGFAAFMVLFHHGFWVSLGMHYPPAVTWNNWPKTNNPLFAPLIETHVFVTVFFIVSGFIFTLVAFDKQLAYGKYMRNRVLRVMPVFLTALFFGMALFPEQFSWDGFLATVTIFGDMPGALRLHPVTTAFWTVAVEFQFYLIFPFLIAIMNGQGSKPLVWMIALMIGLRTVGFFLGDSIRDLHYWHLIPGRLDAFLIGMLGARLYLRWHNDPRVAKLGPSNQFWRGVVTALREHPWASFAAGLTVLLGWEWFLNQSGGYPKQAWWKIWAPTWESLVCLFVVLTYLGVAGKLWSPLKRVFAFCGDMSFSTYVCHFMIVGLVIGDPLERGRMPGLMLPFHQWFPGIHPMLDASLNTLLLAFPAAIALSLLFFNGVERPFMRLRIRYVEARASEPAASP</sequence>
<feature type="transmembrane region" description="Helical" evidence="1">
    <location>
        <begin position="385"/>
        <end position="403"/>
    </location>
</feature>
<dbReference type="GO" id="GO:0000271">
    <property type="term" value="P:polysaccharide biosynthetic process"/>
    <property type="evidence" value="ECO:0007669"/>
    <property type="project" value="TreeGrafter"/>
</dbReference>
<keyword evidence="3" id="KW-0012">Acyltransferase</keyword>
<feature type="transmembrane region" description="Helical" evidence="1">
    <location>
        <begin position="328"/>
        <end position="351"/>
    </location>
</feature>
<evidence type="ECO:0000313" key="3">
    <source>
        <dbReference type="EMBL" id="PRP94590.1"/>
    </source>
</evidence>
<feature type="transmembrane region" description="Helical" evidence="1">
    <location>
        <begin position="34"/>
        <end position="53"/>
    </location>
</feature>
<feature type="transmembrane region" description="Helical" evidence="1">
    <location>
        <begin position="73"/>
        <end position="97"/>
    </location>
</feature>
<dbReference type="PANTHER" id="PTHR23028:SF53">
    <property type="entry name" value="ACYL_TRANSF_3 DOMAIN-CONTAINING PROTEIN"/>
    <property type="match status" value="1"/>
</dbReference>
<feature type="transmembrane region" description="Helical" evidence="1">
    <location>
        <begin position="295"/>
        <end position="316"/>
    </location>
</feature>
<dbReference type="Proteomes" id="UP000238823">
    <property type="component" value="Unassembled WGS sequence"/>
</dbReference>
<dbReference type="InterPro" id="IPR002656">
    <property type="entry name" value="Acyl_transf_3_dom"/>
</dbReference>
<keyword evidence="1" id="KW-1133">Transmembrane helix</keyword>
<accession>A0A2S9XPC3</accession>
<reference evidence="3 4" key="1">
    <citation type="submission" date="2018-03" db="EMBL/GenBank/DDBJ databases">
        <title>Draft Genome Sequences of the Obligatory Marine Myxobacteria Enhygromyxa salina SWB007.</title>
        <authorList>
            <person name="Poehlein A."/>
            <person name="Moghaddam J.A."/>
            <person name="Harms H."/>
            <person name="Alanjari M."/>
            <person name="Koenig G.M."/>
            <person name="Daniel R."/>
            <person name="Schaeberle T.F."/>
        </authorList>
    </citation>
    <scope>NUCLEOTIDE SEQUENCE [LARGE SCALE GENOMIC DNA]</scope>
    <source>
        <strain evidence="3 4">SWB007</strain>
    </source>
</reference>
<proteinExistence type="predicted"/>
<evidence type="ECO:0000313" key="4">
    <source>
        <dbReference type="Proteomes" id="UP000238823"/>
    </source>
</evidence>
<evidence type="ECO:0000256" key="1">
    <source>
        <dbReference type="SAM" id="Phobius"/>
    </source>
</evidence>
<feature type="transmembrane region" description="Helical" evidence="1">
    <location>
        <begin position="187"/>
        <end position="206"/>
    </location>
</feature>
<dbReference type="Pfam" id="PF01757">
    <property type="entry name" value="Acyl_transf_3"/>
    <property type="match status" value="1"/>
</dbReference>
<organism evidence="3 4">
    <name type="scientific">Enhygromyxa salina</name>
    <dbReference type="NCBI Taxonomy" id="215803"/>
    <lineage>
        <taxon>Bacteria</taxon>
        <taxon>Pseudomonadati</taxon>
        <taxon>Myxococcota</taxon>
        <taxon>Polyangia</taxon>
        <taxon>Nannocystales</taxon>
        <taxon>Nannocystaceae</taxon>
        <taxon>Enhygromyxa</taxon>
    </lineage>
</organism>
<dbReference type="OrthoDB" id="5501619at2"/>
<feature type="transmembrane region" description="Helical" evidence="1">
    <location>
        <begin position="265"/>
        <end position="283"/>
    </location>
</feature>
<dbReference type="GO" id="GO:0016020">
    <property type="term" value="C:membrane"/>
    <property type="evidence" value="ECO:0007669"/>
    <property type="project" value="TreeGrafter"/>
</dbReference>
<dbReference type="GO" id="GO:0016747">
    <property type="term" value="F:acyltransferase activity, transferring groups other than amino-acyl groups"/>
    <property type="evidence" value="ECO:0007669"/>
    <property type="project" value="InterPro"/>
</dbReference>
<feature type="transmembrane region" description="Helical" evidence="1">
    <location>
        <begin position="109"/>
        <end position="128"/>
    </location>
</feature>